<dbReference type="AlphaFoldDB" id="D5UFY5"/>
<evidence type="ECO:0000313" key="2">
    <source>
        <dbReference type="EMBL" id="ADG75008.1"/>
    </source>
</evidence>
<gene>
    <name evidence="2" type="ordered locus">Cfla_2113</name>
</gene>
<dbReference type="RefSeq" id="WP_013117342.1">
    <property type="nucleotide sequence ID" value="NC_014151.1"/>
</dbReference>
<dbReference type="HOGENOM" id="CLU_1233211_0_0_11"/>
<reference evidence="2 3" key="1">
    <citation type="journal article" date="2010" name="Stand. Genomic Sci.">
        <title>Complete genome sequence of Cellulomonas flavigena type strain (134).</title>
        <authorList>
            <person name="Abt B."/>
            <person name="Foster B."/>
            <person name="Lapidus A."/>
            <person name="Clum A."/>
            <person name="Sun H."/>
            <person name="Pukall R."/>
            <person name="Lucas S."/>
            <person name="Glavina Del Rio T."/>
            <person name="Nolan M."/>
            <person name="Tice H."/>
            <person name="Cheng J.F."/>
            <person name="Pitluck S."/>
            <person name="Liolios K."/>
            <person name="Ivanova N."/>
            <person name="Mavromatis K."/>
            <person name="Ovchinnikova G."/>
            <person name="Pati A."/>
            <person name="Goodwin L."/>
            <person name="Chen A."/>
            <person name="Palaniappan K."/>
            <person name="Land M."/>
            <person name="Hauser L."/>
            <person name="Chang Y.J."/>
            <person name="Jeffries C.D."/>
            <person name="Rohde M."/>
            <person name="Goker M."/>
            <person name="Woyke T."/>
            <person name="Bristow J."/>
            <person name="Eisen J.A."/>
            <person name="Markowitz V."/>
            <person name="Hugenholtz P."/>
            <person name="Kyrpides N.C."/>
            <person name="Klenk H.P."/>
        </authorList>
    </citation>
    <scope>NUCLEOTIDE SEQUENCE [LARGE SCALE GENOMIC DNA]</scope>
    <source>
        <strain evidence="3">ATCC 482 / DSM 20109 / BCRC 11376 / JCM 18109 / NBRC 3775 / NCIMB 8073 / NRS 134</strain>
    </source>
</reference>
<accession>D5UFY5</accession>
<proteinExistence type="predicted"/>
<evidence type="ECO:0000256" key="1">
    <source>
        <dbReference type="SAM" id="Phobius"/>
    </source>
</evidence>
<organism evidence="2 3">
    <name type="scientific">Cellulomonas flavigena (strain ATCC 482 / DSM 20109 / BCRC 11376 / JCM 18109 / NBRC 3775 / NCIMB 8073 / NRS 134)</name>
    <dbReference type="NCBI Taxonomy" id="446466"/>
    <lineage>
        <taxon>Bacteria</taxon>
        <taxon>Bacillati</taxon>
        <taxon>Actinomycetota</taxon>
        <taxon>Actinomycetes</taxon>
        <taxon>Micrococcales</taxon>
        <taxon>Cellulomonadaceae</taxon>
        <taxon>Cellulomonas</taxon>
    </lineage>
</organism>
<keyword evidence="3" id="KW-1185">Reference proteome</keyword>
<protein>
    <submittedName>
        <fullName evidence="2">Uncharacterized protein</fullName>
    </submittedName>
</protein>
<dbReference type="OrthoDB" id="43980at2"/>
<dbReference type="KEGG" id="cfl:Cfla_2113"/>
<dbReference type="Proteomes" id="UP000000849">
    <property type="component" value="Chromosome"/>
</dbReference>
<name>D5UFY5_CELFN</name>
<keyword evidence="1" id="KW-1133">Transmembrane helix</keyword>
<keyword evidence="1" id="KW-0812">Transmembrane</keyword>
<dbReference type="EMBL" id="CP001964">
    <property type="protein sequence ID" value="ADG75008.1"/>
    <property type="molecule type" value="Genomic_DNA"/>
</dbReference>
<evidence type="ECO:0000313" key="3">
    <source>
        <dbReference type="Proteomes" id="UP000000849"/>
    </source>
</evidence>
<dbReference type="STRING" id="446466.Cfla_2113"/>
<keyword evidence="1" id="KW-0472">Membrane</keyword>
<sequence>MSSSARPARRSLQAHVVVAVVAVVVVLAWSRMMPDLLDRRPSYVAPFSAAELRERPDIADVVPGHAAAARAAMDAIGEHTGLSWNRADAQAFTHQRDGKDEQVVDGYPALRWAPDAWTTTGAATLDDASVERLGAVWRRTLEPLGYTVSTTNRSTARNRHLVTFSASDDQQSSLQLFDDGDGGLRLIVHSYVHLYRSETCVPDPLACAPDVAALTDALEPYSAR</sequence>
<feature type="transmembrane region" description="Helical" evidence="1">
    <location>
        <begin position="12"/>
        <end position="30"/>
    </location>
</feature>